<gene>
    <name evidence="1" type="ORF">ESZ36_17000</name>
</gene>
<dbReference type="Proteomes" id="UP000321822">
    <property type="component" value="Unassembled WGS sequence"/>
</dbReference>
<dbReference type="EMBL" id="VOLT01000009">
    <property type="protein sequence ID" value="TWX65994.1"/>
    <property type="molecule type" value="Genomic_DNA"/>
</dbReference>
<evidence type="ECO:0000313" key="1">
    <source>
        <dbReference type="EMBL" id="TWX65994.1"/>
    </source>
</evidence>
<comment type="caution">
    <text evidence="1">The sequence shown here is derived from an EMBL/GenBank/DDBJ whole genome shotgun (WGS) entry which is preliminary data.</text>
</comment>
<keyword evidence="2" id="KW-1185">Reference proteome</keyword>
<name>A0A5C6QAC6_9GAMM</name>
<dbReference type="OrthoDB" id="9553919at2"/>
<sequence length="62" mass="7305">MARLTPSEKTELDNFPKDERFLSCDTGSEAERLIVLHSLKDKGYIRFKGNQDHFQFFELVKK</sequence>
<proteinExistence type="predicted"/>
<dbReference type="RefSeq" id="WP_146790058.1">
    <property type="nucleotide sequence ID" value="NZ_VOLT01000009.1"/>
</dbReference>
<reference evidence="1 2" key="1">
    <citation type="submission" date="2019-07" db="EMBL/GenBank/DDBJ databases">
        <title>Genomes of sea-ice associated Colwellia species.</title>
        <authorList>
            <person name="Bowman J.P."/>
        </authorList>
    </citation>
    <scope>NUCLEOTIDE SEQUENCE [LARGE SCALE GENOMIC DNA]</scope>
    <source>
        <strain evidence="1 2">ACAM 459</strain>
    </source>
</reference>
<organism evidence="1 2">
    <name type="scientific">Colwellia demingiae</name>
    <dbReference type="NCBI Taxonomy" id="89401"/>
    <lineage>
        <taxon>Bacteria</taxon>
        <taxon>Pseudomonadati</taxon>
        <taxon>Pseudomonadota</taxon>
        <taxon>Gammaproteobacteria</taxon>
        <taxon>Alteromonadales</taxon>
        <taxon>Colwelliaceae</taxon>
        <taxon>Colwellia</taxon>
    </lineage>
</organism>
<dbReference type="AlphaFoldDB" id="A0A5C6QAC6"/>
<evidence type="ECO:0000313" key="2">
    <source>
        <dbReference type="Proteomes" id="UP000321822"/>
    </source>
</evidence>
<protein>
    <submittedName>
        <fullName evidence="1">Uncharacterized protein</fullName>
    </submittedName>
</protein>
<accession>A0A5C6QAC6</accession>